<evidence type="ECO:0000256" key="2">
    <source>
        <dbReference type="SAM" id="MobiDB-lite"/>
    </source>
</evidence>
<organism evidence="4 5">
    <name type="scientific">Oikopleura dioica</name>
    <name type="common">Tunicate</name>
    <dbReference type="NCBI Taxonomy" id="34765"/>
    <lineage>
        <taxon>Eukaryota</taxon>
        <taxon>Metazoa</taxon>
        <taxon>Chordata</taxon>
        <taxon>Tunicata</taxon>
        <taxon>Appendicularia</taxon>
        <taxon>Copelata</taxon>
        <taxon>Oikopleuridae</taxon>
        <taxon>Oikopleura</taxon>
    </lineage>
</organism>
<evidence type="ECO:0000313" key="4">
    <source>
        <dbReference type="EMBL" id="CAG5107962.1"/>
    </source>
</evidence>
<reference evidence="4 5" key="1">
    <citation type="submission" date="2021-04" db="EMBL/GenBank/DDBJ databases">
        <authorList>
            <person name="Bliznina A."/>
        </authorList>
    </citation>
    <scope>NUCLEOTIDE SEQUENCE [LARGE SCALE GENOMIC DNA]</scope>
</reference>
<protein>
    <submittedName>
        <fullName evidence="4">Oidioi.mRNA.OKI2018_I69.chr1.g3572.t1.cds</fullName>
    </submittedName>
</protein>
<keyword evidence="1" id="KW-0245">EGF-like domain</keyword>
<dbReference type="InterPro" id="IPR000742">
    <property type="entry name" value="EGF"/>
</dbReference>
<feature type="region of interest" description="Disordered" evidence="2">
    <location>
        <begin position="175"/>
        <end position="194"/>
    </location>
</feature>
<evidence type="ECO:0000313" key="5">
    <source>
        <dbReference type="Proteomes" id="UP001158576"/>
    </source>
</evidence>
<evidence type="ECO:0000256" key="1">
    <source>
        <dbReference type="PROSITE-ProRule" id="PRU00076"/>
    </source>
</evidence>
<dbReference type="PROSITE" id="PS01186">
    <property type="entry name" value="EGF_2"/>
    <property type="match status" value="1"/>
</dbReference>
<name>A0ABN7SUK1_OIKDI</name>
<gene>
    <name evidence="4" type="ORF">OKIOD_LOCUS12337</name>
</gene>
<evidence type="ECO:0000259" key="3">
    <source>
        <dbReference type="PROSITE" id="PS50026"/>
    </source>
</evidence>
<feature type="domain" description="EGF-like" evidence="3">
    <location>
        <begin position="249"/>
        <end position="292"/>
    </location>
</feature>
<dbReference type="Pfam" id="PF00008">
    <property type="entry name" value="EGF"/>
    <property type="match status" value="2"/>
</dbReference>
<proteinExistence type="predicted"/>
<dbReference type="CDD" id="cd00054">
    <property type="entry name" value="EGF_CA"/>
    <property type="match status" value="1"/>
</dbReference>
<feature type="compositionally biased region" description="Low complexity" evidence="2">
    <location>
        <begin position="180"/>
        <end position="194"/>
    </location>
</feature>
<dbReference type="Proteomes" id="UP001158576">
    <property type="component" value="Chromosome 1"/>
</dbReference>
<keyword evidence="1" id="KW-1015">Disulfide bond</keyword>
<dbReference type="Gene3D" id="2.10.25.10">
    <property type="entry name" value="Laminin"/>
    <property type="match status" value="2"/>
</dbReference>
<dbReference type="PROSITE" id="PS50026">
    <property type="entry name" value="EGF_3"/>
    <property type="match status" value="1"/>
</dbReference>
<dbReference type="SMART" id="SM00181">
    <property type="entry name" value="EGF"/>
    <property type="match status" value="2"/>
</dbReference>
<sequence length="296" mass="33189">MKLCKPGGHRQLRARAQFFTPEKADSCCGRYPNRFPYNTSDTEKECCDGSIISSRKNVCCHGRVTSIIGCEDEKIKKETDDDEMSIFQRRIVFLYDEGDQNAITSTASPISYETMFETYTTTADTTKQTEYETTSSSATYEYETYLSTVTTGTTKDPSTTTSTLRTLPVLDSEDNEDYETSFSTVTTGTTKEPTTTMTSTFGDFPGPCFPNPCLNDGECIESPNSEFPWLAYSCICLTVPIHFTGRNCQYGPCNPNPCINGGRCKIADFKREKEYSNIECFCPKGYGGNYCELRLY</sequence>
<dbReference type="SUPFAM" id="SSF57196">
    <property type="entry name" value="EGF/Laminin"/>
    <property type="match status" value="2"/>
</dbReference>
<comment type="caution">
    <text evidence="1">Lacks conserved residue(s) required for the propagation of feature annotation.</text>
</comment>
<feature type="disulfide bond" evidence="1">
    <location>
        <begin position="282"/>
        <end position="291"/>
    </location>
</feature>
<accession>A0ABN7SUK1</accession>
<dbReference type="PROSITE" id="PS00022">
    <property type="entry name" value="EGF_1"/>
    <property type="match status" value="1"/>
</dbReference>
<dbReference type="EMBL" id="OU015566">
    <property type="protein sequence ID" value="CAG5107962.1"/>
    <property type="molecule type" value="Genomic_DNA"/>
</dbReference>
<keyword evidence="5" id="KW-1185">Reference proteome</keyword>